<comment type="caution">
    <text evidence="1">The sequence shown here is derived from an EMBL/GenBank/DDBJ whole genome shotgun (WGS) entry which is preliminary data.</text>
</comment>
<name>A0ACC3CY88_9PEZI</name>
<dbReference type="EMBL" id="JAWDJW010009740">
    <property type="protein sequence ID" value="KAK3056488.1"/>
    <property type="molecule type" value="Genomic_DNA"/>
</dbReference>
<protein>
    <submittedName>
        <fullName evidence="1">Uncharacterized protein</fullName>
    </submittedName>
</protein>
<organism evidence="1 2">
    <name type="scientific">Coniosporium uncinatum</name>
    <dbReference type="NCBI Taxonomy" id="93489"/>
    <lineage>
        <taxon>Eukaryota</taxon>
        <taxon>Fungi</taxon>
        <taxon>Dikarya</taxon>
        <taxon>Ascomycota</taxon>
        <taxon>Pezizomycotina</taxon>
        <taxon>Dothideomycetes</taxon>
        <taxon>Dothideomycetes incertae sedis</taxon>
        <taxon>Coniosporium</taxon>
    </lineage>
</organism>
<reference evidence="1" key="1">
    <citation type="submission" date="2024-09" db="EMBL/GenBank/DDBJ databases">
        <title>Black Yeasts Isolated from many extreme environments.</title>
        <authorList>
            <person name="Coleine C."/>
            <person name="Stajich J.E."/>
            <person name="Selbmann L."/>
        </authorList>
    </citation>
    <scope>NUCLEOTIDE SEQUENCE</scope>
    <source>
        <strain evidence="1">CCFEE 5737</strain>
    </source>
</reference>
<accession>A0ACC3CY88</accession>
<keyword evidence="2" id="KW-1185">Reference proteome</keyword>
<gene>
    <name evidence="1" type="ORF">LTS18_011673</name>
</gene>
<proteinExistence type="predicted"/>
<sequence length="238" mass="26957">METVSHSPVSPRLYHDTVRPPSQAPYAPHEHRSSQPPTSGTPSRAADPMSLKSIMSGPDTEPPTSAIPQNSHDSRRVSQSRSEQHYHIKPDPVASPRPKTPLDNHINVIPKAPPPAKLNGDTTYPPQSVAQQDKNRSLHDERDVEAEYAKIDSMDLSDVETPEFNETRTAWKARSHKRALEVEGAELAKRKRRRTAQIKRHHDVFTNLAMAAKDQFNKTHEQEAWQEVQQKEIQDEKE</sequence>
<dbReference type="Proteomes" id="UP001186974">
    <property type="component" value="Unassembled WGS sequence"/>
</dbReference>
<feature type="non-terminal residue" evidence="1">
    <location>
        <position position="238"/>
    </location>
</feature>
<evidence type="ECO:0000313" key="1">
    <source>
        <dbReference type="EMBL" id="KAK3056488.1"/>
    </source>
</evidence>
<evidence type="ECO:0000313" key="2">
    <source>
        <dbReference type="Proteomes" id="UP001186974"/>
    </source>
</evidence>